<reference evidence="5 6" key="1">
    <citation type="journal article" date="2021" name="Genome Biol. Evol.">
        <title>Complete Genome Sequencing of a Novel Gloeobacter Species from a Waterfall Cave in Mexico.</title>
        <authorList>
            <person name="Saw J.H."/>
            <person name="Cardona T."/>
            <person name="Montejano G."/>
        </authorList>
    </citation>
    <scope>NUCLEOTIDE SEQUENCE [LARGE SCALE GENOMIC DNA]</scope>
    <source>
        <strain evidence="5">MG652769</strain>
    </source>
</reference>
<evidence type="ECO:0000259" key="4">
    <source>
        <dbReference type="PROSITE" id="PS51186"/>
    </source>
</evidence>
<dbReference type="PANTHER" id="PTHR43877">
    <property type="entry name" value="AMINOALKYLPHOSPHONATE N-ACETYLTRANSFERASE-RELATED-RELATED"/>
    <property type="match status" value="1"/>
</dbReference>
<evidence type="ECO:0000256" key="1">
    <source>
        <dbReference type="ARBA" id="ARBA00022679"/>
    </source>
</evidence>
<dbReference type="Proteomes" id="UP001054846">
    <property type="component" value="Chromosome"/>
</dbReference>
<evidence type="ECO:0000313" key="6">
    <source>
        <dbReference type="Proteomes" id="UP001054846"/>
    </source>
</evidence>
<feature type="compositionally biased region" description="Polar residues" evidence="3">
    <location>
        <begin position="147"/>
        <end position="157"/>
    </location>
</feature>
<gene>
    <name evidence="5" type="ORF">ISF26_15710</name>
</gene>
<protein>
    <submittedName>
        <fullName evidence="5">GNAT family N-acetyltransferase</fullName>
    </submittedName>
</protein>
<dbReference type="InterPro" id="IPR016181">
    <property type="entry name" value="Acyl_CoA_acyltransferase"/>
</dbReference>
<keyword evidence="1" id="KW-0808">Transferase</keyword>
<dbReference type="InterPro" id="IPR000182">
    <property type="entry name" value="GNAT_dom"/>
</dbReference>
<evidence type="ECO:0000256" key="3">
    <source>
        <dbReference type="SAM" id="MobiDB-lite"/>
    </source>
</evidence>
<feature type="domain" description="N-acetyltransferase" evidence="4">
    <location>
        <begin position="3"/>
        <end position="141"/>
    </location>
</feature>
<dbReference type="SUPFAM" id="SSF55729">
    <property type="entry name" value="Acyl-CoA N-acyltransferases (Nat)"/>
    <property type="match status" value="1"/>
</dbReference>
<feature type="region of interest" description="Disordered" evidence="3">
    <location>
        <begin position="138"/>
        <end position="157"/>
    </location>
</feature>
<name>A0ABY3PHX1_9CYAN</name>
<dbReference type="PROSITE" id="PS51186">
    <property type="entry name" value="GNAT"/>
    <property type="match status" value="1"/>
</dbReference>
<proteinExistence type="predicted"/>
<organism evidence="5 6">
    <name type="scientific">Gloeobacter morelensis MG652769</name>
    <dbReference type="NCBI Taxonomy" id="2781736"/>
    <lineage>
        <taxon>Bacteria</taxon>
        <taxon>Bacillati</taxon>
        <taxon>Cyanobacteriota</taxon>
        <taxon>Cyanophyceae</taxon>
        <taxon>Gloeobacterales</taxon>
        <taxon>Gloeobacteraceae</taxon>
        <taxon>Gloeobacter</taxon>
        <taxon>Gloeobacter morelensis</taxon>
    </lineage>
</organism>
<evidence type="ECO:0000256" key="2">
    <source>
        <dbReference type="ARBA" id="ARBA00023315"/>
    </source>
</evidence>
<evidence type="ECO:0000313" key="5">
    <source>
        <dbReference type="EMBL" id="UFP93242.1"/>
    </source>
</evidence>
<sequence>MSFTVAPVRWQDHQQALYYVRRVVFIEEQNVPPEIEIDEWDTLSVHALACDAEGRPIGCGRLLPDGHLGRMAVLAAWRGRGVGKALLECLLSLAQDTGMETVELSAQVHAQPFYEKFGFKAFGEIYDEAGIPHRAMRRVLPQDTRRPQQISTQEPRT</sequence>
<dbReference type="Pfam" id="PF13673">
    <property type="entry name" value="Acetyltransf_10"/>
    <property type="match status" value="1"/>
</dbReference>
<dbReference type="RefSeq" id="WP_230840244.1">
    <property type="nucleotide sequence ID" value="NZ_CP063845.1"/>
</dbReference>
<keyword evidence="6" id="KW-1185">Reference proteome</keyword>
<dbReference type="Gene3D" id="3.40.630.30">
    <property type="match status" value="1"/>
</dbReference>
<dbReference type="CDD" id="cd04301">
    <property type="entry name" value="NAT_SF"/>
    <property type="match status" value="1"/>
</dbReference>
<accession>A0ABY3PHX1</accession>
<keyword evidence="2" id="KW-0012">Acyltransferase</keyword>
<dbReference type="InterPro" id="IPR050832">
    <property type="entry name" value="Bact_Acetyltransf"/>
</dbReference>
<dbReference type="EMBL" id="CP063845">
    <property type="protein sequence ID" value="UFP93242.1"/>
    <property type="molecule type" value="Genomic_DNA"/>
</dbReference>